<dbReference type="GeneID" id="95348954"/>
<dbReference type="KEGG" id="laca:LAC1533_0876"/>
<feature type="chain" id="PRO_5015044254" description="Phosphate-binding protein" evidence="12">
    <location>
        <begin position="26"/>
        <end position="287"/>
    </location>
</feature>
<evidence type="ECO:0000256" key="10">
    <source>
        <dbReference type="ARBA" id="ARBA00023139"/>
    </source>
</evidence>
<feature type="signal peptide" evidence="12">
    <location>
        <begin position="1"/>
        <end position="25"/>
    </location>
</feature>
<keyword evidence="8 12" id="KW-0732">Signal</keyword>
<accession>A0A0R2K1E9</accession>
<evidence type="ECO:0000256" key="7">
    <source>
        <dbReference type="ARBA" id="ARBA00022592"/>
    </source>
</evidence>
<evidence type="ECO:0000256" key="11">
    <source>
        <dbReference type="ARBA" id="ARBA00023288"/>
    </source>
</evidence>
<dbReference type="GO" id="GO:0006817">
    <property type="term" value="P:phosphate ion transport"/>
    <property type="evidence" value="ECO:0007669"/>
    <property type="project" value="UniProtKB-UniRule"/>
</dbReference>
<dbReference type="EMBL" id="JQBK01000095">
    <property type="protein sequence ID" value="KRN80981.1"/>
    <property type="molecule type" value="Genomic_DNA"/>
</dbReference>
<keyword evidence="5 12" id="KW-0813">Transport</keyword>
<dbReference type="GO" id="GO:0005886">
    <property type="term" value="C:plasma membrane"/>
    <property type="evidence" value="ECO:0007669"/>
    <property type="project" value="UniProtKB-SubCell"/>
</dbReference>
<evidence type="ECO:0000256" key="2">
    <source>
        <dbReference type="ARBA" id="ARBA00004193"/>
    </source>
</evidence>
<evidence type="ECO:0000256" key="1">
    <source>
        <dbReference type="ARBA" id="ARBA00002841"/>
    </source>
</evidence>
<dbReference type="InterPro" id="IPR050811">
    <property type="entry name" value="Phosphate_ABC_transporter"/>
</dbReference>
<reference evidence="16" key="2">
    <citation type="submission" date="2016-11" db="EMBL/GenBank/DDBJ databases">
        <authorList>
            <person name="Jaros S."/>
            <person name="Januszkiewicz K."/>
            <person name="Wedrychowicz H."/>
        </authorList>
    </citation>
    <scope>NUCLEOTIDE SEQUENCE [LARGE SCALE GENOMIC DNA]</scope>
    <source>
        <strain evidence="16">ACA-DC 1533</strain>
    </source>
</reference>
<reference evidence="15 17" key="1">
    <citation type="journal article" date="2015" name="Genome Announc.">
        <title>Expanding the biotechnology potential of lactobacilli through comparative genomics of 213 strains and associated genera.</title>
        <authorList>
            <person name="Sun Z."/>
            <person name="Harris H.M."/>
            <person name="McCann A."/>
            <person name="Guo C."/>
            <person name="Argimon S."/>
            <person name="Zhang W."/>
            <person name="Yang X."/>
            <person name="Jeffery I.B."/>
            <person name="Cooney J.C."/>
            <person name="Kagawa T.F."/>
            <person name="Liu W."/>
            <person name="Song Y."/>
            <person name="Salvetti E."/>
            <person name="Wrobel A."/>
            <person name="Rasinkangas P."/>
            <person name="Parkhill J."/>
            <person name="Rea M.C."/>
            <person name="O'Sullivan O."/>
            <person name="Ritari J."/>
            <person name="Douillard F.P."/>
            <person name="Paul Ross R."/>
            <person name="Yang R."/>
            <person name="Briner A.E."/>
            <person name="Felis G.E."/>
            <person name="de Vos W.M."/>
            <person name="Barrangou R."/>
            <person name="Klaenhammer T.R."/>
            <person name="Caufield P.W."/>
            <person name="Cui Y."/>
            <person name="Zhang H."/>
            <person name="O'Toole P.W."/>
        </authorList>
    </citation>
    <scope>NUCLEOTIDE SEQUENCE [LARGE SCALE GENOMIC DNA]</scope>
    <source>
        <strain evidence="15 17">DSM 15353</strain>
    </source>
</reference>
<dbReference type="Proteomes" id="UP000190935">
    <property type="component" value="Chromosome I"/>
</dbReference>
<keyword evidence="7 12" id="KW-0592">Phosphate transport</keyword>
<keyword evidence="6 12" id="KW-1003">Cell membrane</keyword>
<evidence type="ECO:0000313" key="18">
    <source>
        <dbReference type="Proteomes" id="UP000190935"/>
    </source>
</evidence>
<evidence type="ECO:0000313" key="17">
    <source>
        <dbReference type="Proteomes" id="UP000051491"/>
    </source>
</evidence>
<dbReference type="OrthoDB" id="9790048at2"/>
<dbReference type="EMBL" id="LT630287">
    <property type="protein sequence ID" value="SFV40296.1"/>
    <property type="molecule type" value="Genomic_DNA"/>
</dbReference>
<organism evidence="15 17">
    <name type="scientific">Ligilactobacillus acidipiscis</name>
    <dbReference type="NCBI Taxonomy" id="89059"/>
    <lineage>
        <taxon>Bacteria</taxon>
        <taxon>Bacillati</taxon>
        <taxon>Bacillota</taxon>
        <taxon>Bacilli</taxon>
        <taxon>Lactobacillales</taxon>
        <taxon>Lactobacillaceae</taxon>
        <taxon>Ligilactobacillus</taxon>
    </lineage>
</organism>
<name>A0A0R2K1E9_9LACO</name>
<dbReference type="Proteomes" id="UP000707535">
    <property type="component" value="Unassembled WGS sequence"/>
</dbReference>
<dbReference type="STRING" id="89059.LAC1533_0876"/>
<dbReference type="RefSeq" id="WP_010498053.1">
    <property type="nucleotide sequence ID" value="NZ_CP113926.1"/>
</dbReference>
<sequence length="287" mass="31607">MKKYNLLWAFVAMFFVLTGCSSSKASHSSTIQVVGSSAMQPIVEMGAHEYRKENLEQKITVQGGGSGTGLSQVQSGAVDIGNSDIFASQQKGIDEKKLKDHKLAVIGVAPIVNKDVGVTNVTMTQLQKIFTGKYTNWQQLGGINQDIVVIDRASGSGTRAIFDEGVLKNSKRMKAQEQDSNGSVQHMVADTPGAISYVSFPYLKDTFVALKINGVTPSPKNVTTNKWTLWGYEHMYTKKDLSKQTNAFIKYLVTSDKIQEKLLSRLDYISIRDMEVKKDQNGLVTPK</sequence>
<dbReference type="Pfam" id="PF12849">
    <property type="entry name" value="PBP_like_2"/>
    <property type="match status" value="1"/>
</dbReference>
<keyword evidence="11 12" id="KW-0449">Lipoprotein</keyword>
<evidence type="ECO:0000256" key="8">
    <source>
        <dbReference type="ARBA" id="ARBA00022729"/>
    </source>
</evidence>
<comment type="function">
    <text evidence="12">Involved in the system for phosphate transport across the cytoplasmic membrane.</text>
</comment>
<gene>
    <name evidence="15" type="ORF">IV43_GL002252</name>
    <name evidence="14" type="ORF">K8V00_03310</name>
    <name evidence="16" type="ORF">LAC1533_0876</name>
</gene>
<dbReference type="PANTHER" id="PTHR30570">
    <property type="entry name" value="PERIPLASMIC PHOSPHATE BINDING COMPONENT OF PHOSPHATE ABC TRANSPORTER"/>
    <property type="match status" value="1"/>
</dbReference>
<proteinExistence type="inferred from homology"/>
<evidence type="ECO:0000256" key="12">
    <source>
        <dbReference type="RuleBase" id="RU367119"/>
    </source>
</evidence>
<keyword evidence="9" id="KW-0472">Membrane</keyword>
<evidence type="ECO:0000259" key="13">
    <source>
        <dbReference type="Pfam" id="PF12849"/>
    </source>
</evidence>
<dbReference type="SUPFAM" id="SSF53850">
    <property type="entry name" value="Periplasmic binding protein-like II"/>
    <property type="match status" value="1"/>
</dbReference>
<evidence type="ECO:0000256" key="9">
    <source>
        <dbReference type="ARBA" id="ARBA00023136"/>
    </source>
</evidence>
<protein>
    <recommendedName>
        <fullName evidence="12">Phosphate-binding protein</fullName>
    </recommendedName>
</protein>
<dbReference type="NCBIfam" id="TIGR02136">
    <property type="entry name" value="ptsS_2"/>
    <property type="match status" value="1"/>
</dbReference>
<dbReference type="InterPro" id="IPR024370">
    <property type="entry name" value="PBP_domain"/>
</dbReference>
<dbReference type="Gene3D" id="3.40.190.10">
    <property type="entry name" value="Periplasmic binding protein-like II"/>
    <property type="match status" value="2"/>
</dbReference>
<reference evidence="14" key="5">
    <citation type="submission" date="2021-09" db="EMBL/GenBank/DDBJ databases">
        <authorList>
            <person name="Gilroy R."/>
        </authorList>
    </citation>
    <scope>NUCLEOTIDE SEQUENCE</scope>
    <source>
        <strain evidence="14">CHK174-6876</strain>
    </source>
</reference>
<dbReference type="GO" id="GO:0042301">
    <property type="term" value="F:phosphate ion binding"/>
    <property type="evidence" value="ECO:0007669"/>
    <property type="project" value="UniProtKB-UniRule"/>
</dbReference>
<evidence type="ECO:0000256" key="4">
    <source>
        <dbReference type="ARBA" id="ARBA00011529"/>
    </source>
</evidence>
<evidence type="ECO:0000256" key="6">
    <source>
        <dbReference type="ARBA" id="ARBA00022475"/>
    </source>
</evidence>
<comment type="function">
    <text evidence="1">Part of the ABC transporter complex PstSACB involved in phosphate import.</text>
</comment>
<evidence type="ECO:0000313" key="16">
    <source>
        <dbReference type="EMBL" id="SFV40296.1"/>
    </source>
</evidence>
<evidence type="ECO:0000256" key="5">
    <source>
        <dbReference type="ARBA" id="ARBA00022448"/>
    </source>
</evidence>
<dbReference type="PROSITE" id="PS51257">
    <property type="entry name" value="PROKAR_LIPOPROTEIN"/>
    <property type="match status" value="1"/>
</dbReference>
<dbReference type="Proteomes" id="UP000051491">
    <property type="component" value="Unassembled WGS sequence"/>
</dbReference>
<feature type="domain" description="PBP" evidence="13">
    <location>
        <begin position="24"/>
        <end position="254"/>
    </location>
</feature>
<reference evidence="18" key="3">
    <citation type="submission" date="2016-11" db="EMBL/GenBank/DDBJ databases">
        <authorList>
            <person name="Papadimitriou K."/>
        </authorList>
    </citation>
    <scope>NUCLEOTIDE SEQUENCE [LARGE SCALE GENOMIC DNA]</scope>
    <source>
        <strain evidence="18">ACA-DC 1533</strain>
    </source>
</reference>
<evidence type="ECO:0000313" key="14">
    <source>
        <dbReference type="EMBL" id="HJE96626.1"/>
    </source>
</evidence>
<dbReference type="PATRIC" id="fig|89059.3.peg.2372"/>
<keyword evidence="10 12" id="KW-0564">Palmitate</keyword>
<dbReference type="InterPro" id="IPR011862">
    <property type="entry name" value="Phos-bd"/>
</dbReference>
<evidence type="ECO:0000256" key="3">
    <source>
        <dbReference type="ARBA" id="ARBA00008725"/>
    </source>
</evidence>
<reference evidence="14" key="4">
    <citation type="journal article" date="2021" name="PeerJ">
        <title>Extensive microbial diversity within the chicken gut microbiome revealed by metagenomics and culture.</title>
        <authorList>
            <person name="Gilroy R."/>
            <person name="Ravi A."/>
            <person name="Getino M."/>
            <person name="Pursley I."/>
            <person name="Horton D.L."/>
            <person name="Alikhan N.F."/>
            <person name="Baker D."/>
            <person name="Gharbi K."/>
            <person name="Hall N."/>
            <person name="Watson M."/>
            <person name="Adriaenssens E.M."/>
            <person name="Foster-Nyarko E."/>
            <person name="Jarju S."/>
            <person name="Secka A."/>
            <person name="Antonio M."/>
            <person name="Oren A."/>
            <person name="Chaudhuri R.R."/>
            <person name="La Ragione R."/>
            <person name="Hildebrand F."/>
            <person name="Pallen M.J."/>
        </authorList>
    </citation>
    <scope>NUCLEOTIDE SEQUENCE</scope>
    <source>
        <strain evidence="14">CHK174-6876</strain>
    </source>
</reference>
<evidence type="ECO:0000313" key="15">
    <source>
        <dbReference type="EMBL" id="KRN80981.1"/>
    </source>
</evidence>
<comment type="subunit">
    <text evidence="4 12">The complex is composed of two ATP-binding proteins (PstB), two transmembrane proteins (PstC and PstA) and a solute-binding protein (PstS).</text>
</comment>
<dbReference type="AlphaFoldDB" id="A0A0R2K1E9"/>
<comment type="subcellular location">
    <subcellularLocation>
        <location evidence="2 12">Cell membrane</location>
        <topology evidence="2 12">Lipid-anchor</topology>
    </subcellularLocation>
</comment>
<dbReference type="CDD" id="cd13653">
    <property type="entry name" value="PBP2_phosphate_like_1"/>
    <property type="match status" value="1"/>
</dbReference>
<dbReference type="PANTHER" id="PTHR30570:SF4">
    <property type="entry name" value="PHOSPHATE-BINDING PROTEIN PSTS 1"/>
    <property type="match status" value="1"/>
</dbReference>
<comment type="similarity">
    <text evidence="3 12">Belongs to the PstS family.</text>
</comment>
<dbReference type="EMBL" id="DYXG01000030">
    <property type="protein sequence ID" value="HJE96626.1"/>
    <property type="molecule type" value="Genomic_DNA"/>
</dbReference>